<dbReference type="EMBL" id="AKKN01000010">
    <property type="protein sequence ID" value="EKT55777.1"/>
    <property type="molecule type" value="Genomic_DNA"/>
</dbReference>
<keyword evidence="3" id="KW-1185">Reference proteome</keyword>
<dbReference type="PANTHER" id="PTHR30153:SF2">
    <property type="entry name" value="REPLICATIVE DNA HELICASE"/>
    <property type="match status" value="1"/>
</dbReference>
<evidence type="ECO:0000259" key="1">
    <source>
        <dbReference type="PROSITE" id="PS51199"/>
    </source>
</evidence>
<gene>
    <name evidence="2" type="ORF">OO7_12409</name>
</gene>
<feature type="domain" description="SF4 helicase" evidence="1">
    <location>
        <begin position="40"/>
        <end position="312"/>
    </location>
</feature>
<dbReference type="Gene3D" id="3.40.50.300">
    <property type="entry name" value="P-loop containing nucleotide triphosphate hydrolases"/>
    <property type="match status" value="1"/>
</dbReference>
<dbReference type="Pfam" id="PF03796">
    <property type="entry name" value="DnaB_C"/>
    <property type="match status" value="1"/>
</dbReference>
<dbReference type="InterPro" id="IPR007694">
    <property type="entry name" value="DNA_helicase_DnaB-like_C"/>
</dbReference>
<dbReference type="GO" id="GO:0006260">
    <property type="term" value="P:DNA replication"/>
    <property type="evidence" value="ECO:0007669"/>
    <property type="project" value="InterPro"/>
</dbReference>
<keyword evidence="2" id="KW-0067">ATP-binding</keyword>
<organism evidence="2 3">
    <name type="scientific">Providencia sneebia DSM 19967</name>
    <dbReference type="NCBI Taxonomy" id="1141660"/>
    <lineage>
        <taxon>Bacteria</taxon>
        <taxon>Pseudomonadati</taxon>
        <taxon>Pseudomonadota</taxon>
        <taxon>Gammaproteobacteria</taxon>
        <taxon>Enterobacterales</taxon>
        <taxon>Morganellaceae</taxon>
        <taxon>Providencia</taxon>
    </lineage>
</organism>
<dbReference type="GO" id="GO:0003678">
    <property type="term" value="F:DNA helicase activity"/>
    <property type="evidence" value="ECO:0007669"/>
    <property type="project" value="InterPro"/>
</dbReference>
<dbReference type="InterPro" id="IPR027417">
    <property type="entry name" value="P-loop_NTPase"/>
</dbReference>
<protein>
    <submittedName>
        <fullName evidence="2">Replicative DNA helicase</fullName>
    </submittedName>
</protein>
<dbReference type="AlphaFoldDB" id="K8WE79"/>
<proteinExistence type="predicted"/>
<reference evidence="2 3" key="1">
    <citation type="journal article" date="2012" name="BMC Genomics">
        <title>Comparative genomics of bacteria in the genus Providencia isolated from wild Drosophila melanogaster.</title>
        <authorList>
            <person name="Galac M.R."/>
            <person name="Lazzaro B.P."/>
        </authorList>
    </citation>
    <scope>NUCLEOTIDE SEQUENCE [LARGE SCALE GENOMIC DNA]</scope>
    <source>
        <strain evidence="2 3">DSM 19967</strain>
    </source>
</reference>
<accession>K8WE79</accession>
<evidence type="ECO:0000313" key="3">
    <source>
        <dbReference type="Proteomes" id="UP000010290"/>
    </source>
</evidence>
<dbReference type="GO" id="GO:0005524">
    <property type="term" value="F:ATP binding"/>
    <property type="evidence" value="ECO:0007669"/>
    <property type="project" value="InterPro"/>
</dbReference>
<dbReference type="HOGENOM" id="CLU_005373_0_3_6"/>
<dbReference type="PATRIC" id="fig|1141660.3.peg.2475"/>
<dbReference type="PROSITE" id="PS51199">
    <property type="entry name" value="SF4_HELICASE"/>
    <property type="match status" value="1"/>
</dbReference>
<dbReference type="GO" id="GO:0005829">
    <property type="term" value="C:cytosol"/>
    <property type="evidence" value="ECO:0007669"/>
    <property type="project" value="TreeGrafter"/>
</dbReference>
<evidence type="ECO:0000313" key="2">
    <source>
        <dbReference type="EMBL" id="EKT55777.1"/>
    </source>
</evidence>
<keyword evidence="2" id="KW-0378">Hydrolase</keyword>
<keyword evidence="2" id="KW-0547">Nucleotide-binding</keyword>
<dbReference type="Proteomes" id="UP000010290">
    <property type="component" value="Chromosome"/>
</dbReference>
<sequence length="332" mass="36555">MDEFVKKASELRVNNAEIKPIHTEELVSDFAEVLDQRLRNGDESDTLKTGIRELDEITGGINPVDLVIVAARPAMGKTELALRITEGVASQVDKQTGHKKGVLIFSMEMSSRQIIERQIAGASGLSVSALRNPAKMDDEGWAGVSRGIGVVQNLDVWVVDASKLDVDQIRAISKRHKQEHPSLALILVDYLGLIEKPKAERNDLAIGYISSSLKEMAKELLTPVISLSQLSRDVEKRPNKRPVNGDLRDSGSIEQDADSIIMLYRDAAYNENSPAAKYAEIIVTKNRFGKTGTVYQEFKNGHFLDVDQAQAASACTQSSRPQQRRYQGGADV</sequence>
<dbReference type="SUPFAM" id="SSF52540">
    <property type="entry name" value="P-loop containing nucleoside triphosphate hydrolases"/>
    <property type="match status" value="1"/>
</dbReference>
<dbReference type="PANTHER" id="PTHR30153">
    <property type="entry name" value="REPLICATIVE DNA HELICASE DNAB"/>
    <property type="match status" value="1"/>
</dbReference>
<dbReference type="CDD" id="cd00984">
    <property type="entry name" value="DnaB_C"/>
    <property type="match status" value="1"/>
</dbReference>
<name>K8WE79_9GAMM</name>
<comment type="caution">
    <text evidence="2">The sequence shown here is derived from an EMBL/GenBank/DDBJ whole genome shotgun (WGS) entry which is preliminary data.</text>
</comment>
<keyword evidence="2" id="KW-0347">Helicase</keyword>